<name>A0A6A6VBN0_9PLEO</name>
<dbReference type="Proteomes" id="UP000799440">
    <property type="component" value="Unassembled WGS sequence"/>
</dbReference>
<sequence length="461" mass="49538">MAGSPSALQRIYTAKHLHSACASSDGRFLLFGMGRGSIAAPGPCAGVEAAGRRRAQTSKPTVNRHAAAMILPESATKPSGPCFKAENRTAVRCRPGGSGPRRATWGTSSRRSEGHKGHEKRARSWLRTVSASEGGARQGNQAREAWWSVHQDPSGSPSPSFSGAVMMQPASMHPVAGPQQPPRPTSLFTAKTVLGREHCQSGGGRSPMRRSPALDVAGADWATAVSLLDAGGACRRVLQDARVSLEKQAAWRGRLGESCPKDQTPSMNVLGLVCRVSPLGARRGVQGGSVCALGAEDQQSEGCSITRIMHRRVSAGVAPNHYARRSNKTRIAARPLCCKEQRAKAAMFVSGFADACGTCREAFGTEPHVRQPSLPAKRLRERESSIPDHRRTEAISPSMWRPHKGTQDDRGIEPMPKYHRPPQSTCCSVLVIRRYRADCAGWPAAPPLVSLTPKRCPAYIF</sequence>
<keyword evidence="3" id="KW-1185">Reference proteome</keyword>
<gene>
    <name evidence="2" type="ORF">M011DRAFT_458770</name>
</gene>
<evidence type="ECO:0000313" key="3">
    <source>
        <dbReference type="Proteomes" id="UP000799440"/>
    </source>
</evidence>
<dbReference type="AlphaFoldDB" id="A0A6A6VBN0"/>
<reference evidence="2" key="1">
    <citation type="journal article" date="2020" name="Stud. Mycol.">
        <title>101 Dothideomycetes genomes: a test case for predicting lifestyles and emergence of pathogens.</title>
        <authorList>
            <person name="Haridas S."/>
            <person name="Albert R."/>
            <person name="Binder M."/>
            <person name="Bloem J."/>
            <person name="Labutti K."/>
            <person name="Salamov A."/>
            <person name="Andreopoulos B."/>
            <person name="Baker S."/>
            <person name="Barry K."/>
            <person name="Bills G."/>
            <person name="Bluhm B."/>
            <person name="Cannon C."/>
            <person name="Castanera R."/>
            <person name="Culley D."/>
            <person name="Daum C."/>
            <person name="Ezra D."/>
            <person name="Gonzalez J."/>
            <person name="Henrissat B."/>
            <person name="Kuo A."/>
            <person name="Liang C."/>
            <person name="Lipzen A."/>
            <person name="Lutzoni F."/>
            <person name="Magnuson J."/>
            <person name="Mondo S."/>
            <person name="Nolan M."/>
            <person name="Ohm R."/>
            <person name="Pangilinan J."/>
            <person name="Park H.-J."/>
            <person name="Ramirez L."/>
            <person name="Alfaro M."/>
            <person name="Sun H."/>
            <person name="Tritt A."/>
            <person name="Yoshinaga Y."/>
            <person name="Zwiers L.-H."/>
            <person name="Turgeon B."/>
            <person name="Goodwin S."/>
            <person name="Spatafora J."/>
            <person name="Crous P."/>
            <person name="Grigoriev I."/>
        </authorList>
    </citation>
    <scope>NUCLEOTIDE SEQUENCE</scope>
    <source>
        <strain evidence="2">CBS 119925</strain>
    </source>
</reference>
<organism evidence="2 3">
    <name type="scientific">Sporormia fimetaria CBS 119925</name>
    <dbReference type="NCBI Taxonomy" id="1340428"/>
    <lineage>
        <taxon>Eukaryota</taxon>
        <taxon>Fungi</taxon>
        <taxon>Dikarya</taxon>
        <taxon>Ascomycota</taxon>
        <taxon>Pezizomycotina</taxon>
        <taxon>Dothideomycetes</taxon>
        <taxon>Pleosporomycetidae</taxon>
        <taxon>Pleosporales</taxon>
        <taxon>Sporormiaceae</taxon>
        <taxon>Sporormia</taxon>
    </lineage>
</organism>
<protein>
    <submittedName>
        <fullName evidence="2">Uncharacterized protein</fullName>
    </submittedName>
</protein>
<dbReference type="EMBL" id="MU006574">
    <property type="protein sequence ID" value="KAF2747119.1"/>
    <property type="molecule type" value="Genomic_DNA"/>
</dbReference>
<evidence type="ECO:0000256" key="1">
    <source>
        <dbReference type="SAM" id="MobiDB-lite"/>
    </source>
</evidence>
<feature type="region of interest" description="Disordered" evidence="1">
    <location>
        <begin position="91"/>
        <end position="142"/>
    </location>
</feature>
<accession>A0A6A6VBN0</accession>
<evidence type="ECO:0000313" key="2">
    <source>
        <dbReference type="EMBL" id="KAF2747119.1"/>
    </source>
</evidence>
<proteinExistence type="predicted"/>